<feature type="region of interest" description="Disordered" evidence="1">
    <location>
        <begin position="1"/>
        <end position="55"/>
    </location>
</feature>
<reference evidence="2 3" key="1">
    <citation type="journal article" date="2018" name="Front. Microbiol.">
        <title>Genome-Wide Analysis of Corynespora cassiicola Leaf Fall Disease Putative Effectors.</title>
        <authorList>
            <person name="Lopez D."/>
            <person name="Ribeiro S."/>
            <person name="Label P."/>
            <person name="Fumanal B."/>
            <person name="Venisse J.S."/>
            <person name="Kohler A."/>
            <person name="de Oliveira R.R."/>
            <person name="Labutti K."/>
            <person name="Lipzen A."/>
            <person name="Lail K."/>
            <person name="Bauer D."/>
            <person name="Ohm R.A."/>
            <person name="Barry K.W."/>
            <person name="Spatafora J."/>
            <person name="Grigoriev I.V."/>
            <person name="Martin F.M."/>
            <person name="Pujade-Renaud V."/>
        </authorList>
    </citation>
    <scope>NUCLEOTIDE SEQUENCE [LARGE SCALE GENOMIC DNA]</scope>
    <source>
        <strain evidence="2 3">Philippines</strain>
    </source>
</reference>
<dbReference type="AlphaFoldDB" id="A0A2T2NI98"/>
<organism evidence="2 3">
    <name type="scientific">Corynespora cassiicola Philippines</name>
    <dbReference type="NCBI Taxonomy" id="1448308"/>
    <lineage>
        <taxon>Eukaryota</taxon>
        <taxon>Fungi</taxon>
        <taxon>Dikarya</taxon>
        <taxon>Ascomycota</taxon>
        <taxon>Pezizomycotina</taxon>
        <taxon>Dothideomycetes</taxon>
        <taxon>Pleosporomycetidae</taxon>
        <taxon>Pleosporales</taxon>
        <taxon>Corynesporascaceae</taxon>
        <taxon>Corynespora</taxon>
    </lineage>
</organism>
<feature type="compositionally biased region" description="Pro residues" evidence="1">
    <location>
        <begin position="45"/>
        <end position="55"/>
    </location>
</feature>
<dbReference type="EMBL" id="KZ678137">
    <property type="protein sequence ID" value="PSN65162.1"/>
    <property type="molecule type" value="Genomic_DNA"/>
</dbReference>
<evidence type="ECO:0000256" key="1">
    <source>
        <dbReference type="SAM" id="MobiDB-lite"/>
    </source>
</evidence>
<dbReference type="Proteomes" id="UP000240883">
    <property type="component" value="Unassembled WGS sequence"/>
</dbReference>
<keyword evidence="3" id="KW-1185">Reference proteome</keyword>
<evidence type="ECO:0000313" key="3">
    <source>
        <dbReference type="Proteomes" id="UP000240883"/>
    </source>
</evidence>
<accession>A0A2T2NI98</accession>
<protein>
    <submittedName>
        <fullName evidence="2">Uncharacterized protein</fullName>
    </submittedName>
</protein>
<evidence type="ECO:0000313" key="2">
    <source>
        <dbReference type="EMBL" id="PSN65162.1"/>
    </source>
</evidence>
<sequence>MCVDGRKARGPPIHPASQPVQLSPVQLRSLFPAGGSRRRSARVPQRPPPSHTIPR</sequence>
<proteinExistence type="predicted"/>
<name>A0A2T2NI98_CORCC</name>
<gene>
    <name evidence="2" type="ORF">BS50DRAFT_575233</name>
</gene>